<dbReference type="SUPFAM" id="SSF88659">
    <property type="entry name" value="Sigma3 and sigma4 domains of RNA polymerase sigma factors"/>
    <property type="match status" value="1"/>
</dbReference>
<keyword evidence="3" id="KW-0731">Sigma factor</keyword>
<dbReference type="InterPro" id="IPR036388">
    <property type="entry name" value="WH-like_DNA-bd_sf"/>
</dbReference>
<comment type="caution">
    <text evidence="8">The sequence shown here is derived from an EMBL/GenBank/DDBJ whole genome shotgun (WGS) entry which is preliminary data.</text>
</comment>
<dbReference type="GO" id="GO:0003677">
    <property type="term" value="F:DNA binding"/>
    <property type="evidence" value="ECO:0007669"/>
    <property type="project" value="InterPro"/>
</dbReference>
<dbReference type="RefSeq" id="WP_114408228.1">
    <property type="nucleotide sequence ID" value="NZ_QOWE01000019.1"/>
</dbReference>
<feature type="region of interest" description="Disordered" evidence="5">
    <location>
        <begin position="1"/>
        <end position="33"/>
    </location>
</feature>
<protein>
    <submittedName>
        <fullName evidence="8">RNA polymerase sigma-70 factor</fullName>
    </submittedName>
</protein>
<organism evidence="8 9">
    <name type="scientific">Larkinella punicea</name>
    <dbReference type="NCBI Taxonomy" id="2315727"/>
    <lineage>
        <taxon>Bacteria</taxon>
        <taxon>Pseudomonadati</taxon>
        <taxon>Bacteroidota</taxon>
        <taxon>Cytophagia</taxon>
        <taxon>Cytophagales</taxon>
        <taxon>Spirosomataceae</taxon>
        <taxon>Larkinella</taxon>
    </lineage>
</organism>
<keyword evidence="2" id="KW-0805">Transcription regulation</keyword>
<evidence type="ECO:0000313" key="9">
    <source>
        <dbReference type="Proteomes" id="UP000253383"/>
    </source>
</evidence>
<feature type="domain" description="RNA polymerase sigma factor 70 region 4 type 2" evidence="7">
    <location>
        <begin position="151"/>
        <end position="201"/>
    </location>
</feature>
<gene>
    <name evidence="8" type="ORF">DUE52_22085</name>
</gene>
<keyword evidence="4" id="KW-0804">Transcription</keyword>
<evidence type="ECO:0000259" key="7">
    <source>
        <dbReference type="Pfam" id="PF08281"/>
    </source>
</evidence>
<dbReference type="Gene3D" id="1.10.1740.10">
    <property type="match status" value="1"/>
</dbReference>
<dbReference type="NCBIfam" id="TIGR02937">
    <property type="entry name" value="sigma70-ECF"/>
    <property type="match status" value="1"/>
</dbReference>
<dbReference type="Pfam" id="PF04542">
    <property type="entry name" value="Sigma70_r2"/>
    <property type="match status" value="1"/>
</dbReference>
<dbReference type="PANTHER" id="PTHR43133">
    <property type="entry name" value="RNA POLYMERASE ECF-TYPE SIGMA FACTO"/>
    <property type="match status" value="1"/>
</dbReference>
<dbReference type="InterPro" id="IPR013249">
    <property type="entry name" value="RNA_pol_sigma70_r4_t2"/>
</dbReference>
<dbReference type="InterPro" id="IPR007627">
    <property type="entry name" value="RNA_pol_sigma70_r2"/>
</dbReference>
<proteinExistence type="inferred from homology"/>
<name>A0A368JLQ9_9BACT</name>
<dbReference type="AlphaFoldDB" id="A0A368JLQ9"/>
<evidence type="ECO:0000256" key="5">
    <source>
        <dbReference type="SAM" id="MobiDB-lite"/>
    </source>
</evidence>
<comment type="similarity">
    <text evidence="1">Belongs to the sigma-70 factor family. ECF subfamily.</text>
</comment>
<dbReference type="GO" id="GO:0006352">
    <property type="term" value="P:DNA-templated transcription initiation"/>
    <property type="evidence" value="ECO:0007669"/>
    <property type="project" value="InterPro"/>
</dbReference>
<dbReference type="Gene3D" id="1.10.10.10">
    <property type="entry name" value="Winged helix-like DNA-binding domain superfamily/Winged helix DNA-binding domain"/>
    <property type="match status" value="1"/>
</dbReference>
<dbReference type="EMBL" id="QOWE01000019">
    <property type="protein sequence ID" value="RCR67493.1"/>
    <property type="molecule type" value="Genomic_DNA"/>
</dbReference>
<dbReference type="Proteomes" id="UP000253383">
    <property type="component" value="Unassembled WGS sequence"/>
</dbReference>
<reference evidence="8 9" key="1">
    <citation type="submission" date="2018-07" db="EMBL/GenBank/DDBJ databases">
        <title>Genome analysis of Larkinella rosea.</title>
        <authorList>
            <person name="Zhou Z."/>
            <person name="Wang G."/>
        </authorList>
    </citation>
    <scope>NUCLEOTIDE SEQUENCE [LARGE SCALE GENOMIC DNA]</scope>
    <source>
        <strain evidence="9">zzj9</strain>
    </source>
</reference>
<dbReference type="Pfam" id="PF08281">
    <property type="entry name" value="Sigma70_r4_2"/>
    <property type="match status" value="1"/>
</dbReference>
<sequence>MVQTTSAFQQPDEPNRIEPNVDQDSHSPRSPSNDDELFIRKTLLENPQLGVELLYKRYYQPLCTHTVRFVGSRQVAEDLVSEIFYQFYSEGVFDQITTSYRAYLFRTARNRAYNYLRWELSRKSPLEEATPLPIQEFRQPDAITQYEELCQDVEKAINTLPLERRKIYLLYQFEGRKLREIADDLQISVRTVEVQVYRASQAIRKLLKDKWLSIALIALFWPV</sequence>
<dbReference type="InterPro" id="IPR013325">
    <property type="entry name" value="RNA_pol_sigma_r2"/>
</dbReference>
<evidence type="ECO:0000256" key="2">
    <source>
        <dbReference type="ARBA" id="ARBA00023015"/>
    </source>
</evidence>
<dbReference type="InterPro" id="IPR014284">
    <property type="entry name" value="RNA_pol_sigma-70_dom"/>
</dbReference>
<dbReference type="CDD" id="cd06171">
    <property type="entry name" value="Sigma70_r4"/>
    <property type="match status" value="1"/>
</dbReference>
<feature type="domain" description="RNA polymerase sigma-70 region 2" evidence="6">
    <location>
        <begin position="54"/>
        <end position="117"/>
    </location>
</feature>
<evidence type="ECO:0000256" key="3">
    <source>
        <dbReference type="ARBA" id="ARBA00023082"/>
    </source>
</evidence>
<dbReference type="InterPro" id="IPR039425">
    <property type="entry name" value="RNA_pol_sigma-70-like"/>
</dbReference>
<dbReference type="PANTHER" id="PTHR43133:SF46">
    <property type="entry name" value="RNA POLYMERASE SIGMA-70 FACTOR ECF SUBFAMILY"/>
    <property type="match status" value="1"/>
</dbReference>
<evidence type="ECO:0000256" key="4">
    <source>
        <dbReference type="ARBA" id="ARBA00023163"/>
    </source>
</evidence>
<evidence type="ECO:0000313" key="8">
    <source>
        <dbReference type="EMBL" id="RCR67493.1"/>
    </source>
</evidence>
<evidence type="ECO:0000259" key="6">
    <source>
        <dbReference type="Pfam" id="PF04542"/>
    </source>
</evidence>
<dbReference type="InterPro" id="IPR013324">
    <property type="entry name" value="RNA_pol_sigma_r3/r4-like"/>
</dbReference>
<dbReference type="SUPFAM" id="SSF88946">
    <property type="entry name" value="Sigma2 domain of RNA polymerase sigma factors"/>
    <property type="match status" value="1"/>
</dbReference>
<accession>A0A368JLQ9</accession>
<dbReference type="GO" id="GO:0016987">
    <property type="term" value="F:sigma factor activity"/>
    <property type="evidence" value="ECO:0007669"/>
    <property type="project" value="UniProtKB-KW"/>
</dbReference>
<keyword evidence="9" id="KW-1185">Reference proteome</keyword>
<evidence type="ECO:0000256" key="1">
    <source>
        <dbReference type="ARBA" id="ARBA00010641"/>
    </source>
</evidence>
<dbReference type="OrthoDB" id="1524077at2"/>